<dbReference type="InterPro" id="IPR019194">
    <property type="entry name" value="Tscrpt_elong_fac_Eaf_N"/>
</dbReference>
<feature type="region of interest" description="Disordered" evidence="1">
    <location>
        <begin position="40"/>
        <end position="66"/>
    </location>
</feature>
<evidence type="ECO:0000259" key="2">
    <source>
        <dbReference type="Pfam" id="PF09816"/>
    </source>
</evidence>
<feature type="compositionally biased region" description="Low complexity" evidence="1">
    <location>
        <begin position="143"/>
        <end position="166"/>
    </location>
</feature>
<evidence type="ECO:0000313" key="4">
    <source>
        <dbReference type="Proteomes" id="UP000050424"/>
    </source>
</evidence>
<keyword evidence="4" id="KW-1185">Reference proteome</keyword>
<evidence type="ECO:0000256" key="1">
    <source>
        <dbReference type="SAM" id="MobiDB-lite"/>
    </source>
</evidence>
<feature type="compositionally biased region" description="Basic and acidic residues" evidence="1">
    <location>
        <begin position="256"/>
        <end position="267"/>
    </location>
</feature>
<accession>A0A0P7BMQ6</accession>
<feature type="compositionally biased region" description="Acidic residues" evidence="1">
    <location>
        <begin position="302"/>
        <end position="313"/>
    </location>
</feature>
<proteinExistence type="predicted"/>
<dbReference type="AlphaFoldDB" id="A0A0P7BMQ6"/>
<dbReference type="Pfam" id="PF09816">
    <property type="entry name" value="EAF"/>
    <property type="match status" value="1"/>
</dbReference>
<name>A0A0P7BMQ6_9HYPO</name>
<dbReference type="STRING" id="78410.A0A0P7BMQ6"/>
<comment type="caution">
    <text evidence="3">The sequence shown here is derived from an EMBL/GenBank/DDBJ whole genome shotgun (WGS) entry which is preliminary data.</text>
</comment>
<feature type="compositionally biased region" description="Low complexity" evidence="1">
    <location>
        <begin position="41"/>
        <end position="52"/>
    </location>
</feature>
<dbReference type="EMBL" id="LKCW01000011">
    <property type="protein sequence ID" value="KPM45055.1"/>
    <property type="molecule type" value="Genomic_DNA"/>
</dbReference>
<feature type="region of interest" description="Disordered" evidence="1">
    <location>
        <begin position="112"/>
        <end position="313"/>
    </location>
</feature>
<organism evidence="3 4">
    <name type="scientific">Neonectria ditissima</name>
    <dbReference type="NCBI Taxonomy" id="78410"/>
    <lineage>
        <taxon>Eukaryota</taxon>
        <taxon>Fungi</taxon>
        <taxon>Dikarya</taxon>
        <taxon>Ascomycota</taxon>
        <taxon>Pezizomycotina</taxon>
        <taxon>Sordariomycetes</taxon>
        <taxon>Hypocreomycetidae</taxon>
        <taxon>Hypocreales</taxon>
        <taxon>Nectriaceae</taxon>
        <taxon>Neonectria</taxon>
    </lineage>
</organism>
<sequence>MALAGLIDPTKTGNYPVILGDSLLGKPPNEIFTGIRYNHQPALSSPSAPSSARLKPSVPGKTTSYDLTYTDDDSKYAFAGPRNTSDNQYVLYFDPSRESFVLDKVDSTFNMNVTRLPDNTDSESLRRQYPQIDSTPRPPPKASKPAAKAANKPANKPAGSSAAAEKPAPKPRAKAPVQKKEPKRKPEKKQPPKSMALSLPVPEPAKPESQSQTKRPPQDEDEEEDDDDDGGLLIEYPDEPTAARQTNFSPAFPPVRRFDDFMNRRESEGEDADGESDGGFTLPSPVNNNEEEHAAPGPMDVDMNEDDGGADLDDLEKDLEDALEEAFIEASPDGEESDISEEE</sequence>
<protein>
    <recommendedName>
        <fullName evidence="2">Transcription elongation factor Eaf N-terminal domain-containing protein</fullName>
    </recommendedName>
</protein>
<feature type="domain" description="Transcription elongation factor Eaf N-terminal" evidence="2">
    <location>
        <begin position="15"/>
        <end position="116"/>
    </location>
</feature>
<gene>
    <name evidence="3" type="ORF">AK830_g1478</name>
</gene>
<evidence type="ECO:0000313" key="3">
    <source>
        <dbReference type="EMBL" id="KPM45055.1"/>
    </source>
</evidence>
<reference evidence="3 4" key="1">
    <citation type="submission" date="2015-09" db="EMBL/GenBank/DDBJ databases">
        <title>Draft genome of a European isolate of the apple canker pathogen Neonectria ditissima.</title>
        <authorList>
            <person name="Gomez-Cortecero A."/>
            <person name="Harrison R.J."/>
            <person name="Armitage A.D."/>
        </authorList>
    </citation>
    <scope>NUCLEOTIDE SEQUENCE [LARGE SCALE GENOMIC DNA]</scope>
    <source>
        <strain evidence="3 4">R09/05</strain>
    </source>
</reference>
<feature type="compositionally biased region" description="Acidic residues" evidence="1">
    <location>
        <begin position="219"/>
        <end position="230"/>
    </location>
</feature>
<dbReference type="OrthoDB" id="125903at2759"/>
<dbReference type="Proteomes" id="UP000050424">
    <property type="component" value="Unassembled WGS sequence"/>
</dbReference>